<feature type="transmembrane region" description="Helical" evidence="9">
    <location>
        <begin position="198"/>
        <end position="214"/>
    </location>
</feature>
<dbReference type="Pfam" id="PF03553">
    <property type="entry name" value="Na_H_antiporter"/>
    <property type="match status" value="2"/>
</dbReference>
<evidence type="ECO:0000259" key="10">
    <source>
        <dbReference type="Pfam" id="PF03553"/>
    </source>
</evidence>
<feature type="transmembrane region" description="Helical" evidence="9">
    <location>
        <begin position="74"/>
        <end position="94"/>
    </location>
</feature>
<dbReference type="GO" id="GO:0005886">
    <property type="term" value="C:plasma membrane"/>
    <property type="evidence" value="ECO:0007669"/>
    <property type="project" value="UniProtKB-SubCell"/>
</dbReference>
<protein>
    <submittedName>
        <fullName evidence="11">Sodium:proton antiporter</fullName>
    </submittedName>
</protein>
<keyword evidence="3" id="KW-0050">Antiport</keyword>
<comment type="similarity">
    <text evidence="8">Belongs to the NhaC Na(+)/H(+) (TC 2.A.35) antiporter family.</text>
</comment>
<evidence type="ECO:0000256" key="9">
    <source>
        <dbReference type="SAM" id="Phobius"/>
    </source>
</evidence>
<feature type="transmembrane region" description="Helical" evidence="9">
    <location>
        <begin position="114"/>
        <end position="143"/>
    </location>
</feature>
<dbReference type="RefSeq" id="WP_303680344.1">
    <property type="nucleotide sequence ID" value="NZ_CAUEQP010000117.1"/>
</dbReference>
<evidence type="ECO:0000256" key="3">
    <source>
        <dbReference type="ARBA" id="ARBA00022449"/>
    </source>
</evidence>
<comment type="subcellular location">
    <subcellularLocation>
        <location evidence="1">Cell membrane</location>
        <topology evidence="1">Multi-pass membrane protein</topology>
    </subcellularLocation>
</comment>
<dbReference type="InterPro" id="IPR052180">
    <property type="entry name" value="NhaC_Na-H+_Antiporter"/>
</dbReference>
<evidence type="ECO:0000256" key="7">
    <source>
        <dbReference type="ARBA" id="ARBA00023136"/>
    </source>
</evidence>
<dbReference type="PANTHER" id="PTHR33451:SF5">
    <property type="entry name" value="NA+_H+ ANTIPORTER"/>
    <property type="match status" value="1"/>
</dbReference>
<feature type="transmembrane region" description="Helical" evidence="9">
    <location>
        <begin position="35"/>
        <end position="53"/>
    </location>
</feature>
<dbReference type="Proteomes" id="UP000186777">
    <property type="component" value="Unassembled WGS sequence"/>
</dbReference>
<proteinExistence type="inferred from homology"/>
<feature type="transmembrane region" description="Helical" evidence="9">
    <location>
        <begin position="285"/>
        <end position="302"/>
    </location>
</feature>
<name>A0A1Q6R2A1_9FIRM</name>
<evidence type="ECO:0000313" key="11">
    <source>
        <dbReference type="EMBL" id="OLA36501.1"/>
    </source>
</evidence>
<feature type="transmembrane region" description="Helical" evidence="9">
    <location>
        <begin position="234"/>
        <end position="264"/>
    </location>
</feature>
<feature type="domain" description="Na+/H+ antiporter NhaC-like C-terminal" evidence="10">
    <location>
        <begin position="16"/>
        <end position="211"/>
    </location>
</feature>
<feature type="transmembrane region" description="Helical" evidence="9">
    <location>
        <begin position="12"/>
        <end position="29"/>
    </location>
</feature>
<evidence type="ECO:0000256" key="5">
    <source>
        <dbReference type="ARBA" id="ARBA00022692"/>
    </source>
</evidence>
<organism evidence="11 12">
    <name type="scientific">Phascolarctobacterium succinatutens</name>
    <dbReference type="NCBI Taxonomy" id="626940"/>
    <lineage>
        <taxon>Bacteria</taxon>
        <taxon>Bacillati</taxon>
        <taxon>Bacillota</taxon>
        <taxon>Negativicutes</taxon>
        <taxon>Acidaminococcales</taxon>
        <taxon>Acidaminococcaceae</taxon>
        <taxon>Phascolarctobacterium</taxon>
    </lineage>
</organism>
<dbReference type="EMBL" id="MNTG01000044">
    <property type="protein sequence ID" value="OLA36501.1"/>
    <property type="molecule type" value="Genomic_DNA"/>
</dbReference>
<dbReference type="AlphaFoldDB" id="A0A1Q6R2A1"/>
<dbReference type="GO" id="GO:0015297">
    <property type="term" value="F:antiporter activity"/>
    <property type="evidence" value="ECO:0007669"/>
    <property type="project" value="UniProtKB-KW"/>
</dbReference>
<dbReference type="PANTHER" id="PTHR33451">
    <property type="entry name" value="MALATE-2H(+)/NA(+)-LACTATE ANTIPORTER"/>
    <property type="match status" value="1"/>
</dbReference>
<sequence>MTNNHSKGRAIALLPIAVFLLFFIGSGLITGDFYSMPAIVGFLIALIIAFLQNKKLSFVQKLRLASTGVGDENILTMCLIFLAAGAFSGAVRAAGGVESTVNLGLSILPGNMAVAGLFAIGCFISISMGTSVGTITALAPIAAGISDKTGFPMAICAGAVVCGAMFGDNLSIISDTTIAAVKTQGCDMRDKFRENFKIVLPAAIITLGLFYFLGNTNEYQVNGNLDYSLIKVLPYLFVLIGAVSGVNVFVILIIGTVLSMLVGLGTGMFTATKMFTHVGNGIMSMYDITVISIIVACIITLIKEYGGIEFVLNFIKSRISSTKGGELGIAALALLVDICTANNTVAIVMAGPIAKDISEEFDVTPRRSASLLDMFSSMGQGLIPYGAQLLAAASLTGLNPFAIIPYCFYPLLMGISGLIFIFIKNKD</sequence>
<evidence type="ECO:0000256" key="2">
    <source>
        <dbReference type="ARBA" id="ARBA00022448"/>
    </source>
</evidence>
<feature type="domain" description="Na+/H+ antiporter NhaC-like C-terminal" evidence="10">
    <location>
        <begin position="237"/>
        <end position="422"/>
    </location>
</feature>
<keyword evidence="4" id="KW-1003">Cell membrane</keyword>
<evidence type="ECO:0000313" key="12">
    <source>
        <dbReference type="Proteomes" id="UP000186777"/>
    </source>
</evidence>
<keyword evidence="6 9" id="KW-1133">Transmembrane helix</keyword>
<accession>A0A1Q6R2A1</accession>
<keyword evidence="5 9" id="KW-0812">Transmembrane</keyword>
<reference evidence="11 12" key="1">
    <citation type="journal article" date="2016" name="Nat. Biotechnol.">
        <title>Measurement of bacterial replication rates in microbial communities.</title>
        <authorList>
            <person name="Brown C.T."/>
            <person name="Olm M.R."/>
            <person name="Thomas B.C."/>
            <person name="Banfield J.F."/>
        </authorList>
    </citation>
    <scope>NUCLEOTIDE SEQUENCE [LARGE SCALE GENOMIC DNA]</scope>
    <source>
        <strain evidence="11">46_33</strain>
    </source>
</reference>
<evidence type="ECO:0000256" key="4">
    <source>
        <dbReference type="ARBA" id="ARBA00022475"/>
    </source>
</evidence>
<evidence type="ECO:0000256" key="6">
    <source>
        <dbReference type="ARBA" id="ARBA00022989"/>
    </source>
</evidence>
<comment type="caution">
    <text evidence="11">The sequence shown here is derived from an EMBL/GenBank/DDBJ whole genome shotgun (WGS) entry which is preliminary data.</text>
</comment>
<gene>
    <name evidence="11" type="ORF">BHW43_09300</name>
</gene>
<keyword evidence="7 9" id="KW-0472">Membrane</keyword>
<feature type="transmembrane region" description="Helical" evidence="9">
    <location>
        <begin position="403"/>
        <end position="423"/>
    </location>
</feature>
<keyword evidence="2" id="KW-0813">Transport</keyword>
<evidence type="ECO:0000256" key="8">
    <source>
        <dbReference type="ARBA" id="ARBA00038435"/>
    </source>
</evidence>
<dbReference type="InterPro" id="IPR018461">
    <property type="entry name" value="Na/H_Antiport_NhaC-like_C"/>
</dbReference>
<feature type="transmembrane region" description="Helical" evidence="9">
    <location>
        <begin position="327"/>
        <end position="350"/>
    </location>
</feature>
<evidence type="ECO:0000256" key="1">
    <source>
        <dbReference type="ARBA" id="ARBA00004651"/>
    </source>
</evidence>